<gene>
    <name evidence="6" type="ORF">CQA63_06340</name>
</gene>
<dbReference type="SUPFAM" id="SSF53383">
    <property type="entry name" value="PLP-dependent transferases"/>
    <property type="match status" value="1"/>
</dbReference>
<accession>A0A3D8I4P5</accession>
<dbReference type="GO" id="GO:0000271">
    <property type="term" value="P:polysaccharide biosynthetic process"/>
    <property type="evidence" value="ECO:0007669"/>
    <property type="project" value="TreeGrafter"/>
</dbReference>
<dbReference type="OrthoDB" id="9766188at2"/>
<name>A0A3D8I4P5_9HELI</name>
<dbReference type="EMBL" id="NXLR01000011">
    <property type="protein sequence ID" value="RDU59521.1"/>
    <property type="molecule type" value="Genomic_DNA"/>
</dbReference>
<dbReference type="Proteomes" id="UP000256599">
    <property type="component" value="Unassembled WGS sequence"/>
</dbReference>
<dbReference type="GO" id="GO:0008483">
    <property type="term" value="F:transaminase activity"/>
    <property type="evidence" value="ECO:0007669"/>
    <property type="project" value="UniProtKB-KW"/>
</dbReference>
<dbReference type="CDD" id="cd00616">
    <property type="entry name" value="AHBA_syn"/>
    <property type="match status" value="1"/>
</dbReference>
<dbReference type="Gene3D" id="3.90.1150.10">
    <property type="entry name" value="Aspartate Aminotransferase, domain 1"/>
    <property type="match status" value="1"/>
</dbReference>
<evidence type="ECO:0000256" key="3">
    <source>
        <dbReference type="PIRSR" id="PIRSR000390-1"/>
    </source>
</evidence>
<dbReference type="FunFam" id="3.40.640.10:FF:000089">
    <property type="entry name" value="Aminotransferase, DegT/DnrJ/EryC1/StrS family"/>
    <property type="match status" value="1"/>
</dbReference>
<protein>
    <submittedName>
        <fullName evidence="6">DegT/DnrJ/EryC1/StrS family aminotransferase</fullName>
    </submittedName>
</protein>
<dbReference type="InterPro" id="IPR000653">
    <property type="entry name" value="DegT/StrS_aminotransferase"/>
</dbReference>
<evidence type="ECO:0000256" key="2">
    <source>
        <dbReference type="ARBA" id="ARBA00037999"/>
    </source>
</evidence>
<feature type="modified residue" description="N6-(pyridoxal phosphate)lysine" evidence="4">
    <location>
        <position position="189"/>
    </location>
</feature>
<feature type="active site" description="Proton acceptor" evidence="3">
    <location>
        <position position="189"/>
    </location>
</feature>
<proteinExistence type="inferred from homology"/>
<organism evidence="6 7">
    <name type="scientific">Helicobacter marmotae</name>
    <dbReference type="NCBI Taxonomy" id="152490"/>
    <lineage>
        <taxon>Bacteria</taxon>
        <taxon>Pseudomonadati</taxon>
        <taxon>Campylobacterota</taxon>
        <taxon>Epsilonproteobacteria</taxon>
        <taxon>Campylobacterales</taxon>
        <taxon>Helicobacteraceae</taxon>
        <taxon>Helicobacter</taxon>
    </lineage>
</organism>
<dbReference type="PIRSF" id="PIRSF000390">
    <property type="entry name" value="PLP_StrS"/>
    <property type="match status" value="1"/>
</dbReference>
<evidence type="ECO:0000313" key="6">
    <source>
        <dbReference type="EMBL" id="RDU59521.1"/>
    </source>
</evidence>
<dbReference type="GO" id="GO:0030170">
    <property type="term" value="F:pyridoxal phosphate binding"/>
    <property type="evidence" value="ECO:0007669"/>
    <property type="project" value="UniProtKB-ARBA"/>
</dbReference>
<comment type="similarity">
    <text evidence="2 5">Belongs to the DegT/DnrJ/EryC1 family.</text>
</comment>
<keyword evidence="1 4" id="KW-0663">Pyridoxal phosphate</keyword>
<dbReference type="InterPro" id="IPR015421">
    <property type="entry name" value="PyrdxlP-dep_Trfase_major"/>
</dbReference>
<dbReference type="InterPro" id="IPR015424">
    <property type="entry name" value="PyrdxlP-dep_Trfase"/>
</dbReference>
<keyword evidence="7" id="KW-1185">Reference proteome</keyword>
<dbReference type="RefSeq" id="WP_104699772.1">
    <property type="nucleotide sequence ID" value="NZ_FZPP01000014.1"/>
</dbReference>
<sequence>MEFINLKAQYQSYKAEIDRAISDVLHSSQFIMGKPVSDLELALSEYVRGSEAIACSSGTDALILALMALDVKSGDEVITSPFSFIASVEAIMLLGAKPVFVDIDPKTYNLSPSKLENAITSHTKAIIPVAIFGQMADMESINTIAKKYDIPVIEDAAQSFGASQKTSDGKTLKSCNASMMATTSFFPSKPLGCYGDGGAVFTNNKALAQKIRYLLNHGQMRRYEHSFIGLNARLDALQAAILSVKLAHLDDEINRRQVIAKRYDEQLKDVTIPFIAAGNISAYAQYSIATPNRAALIARLEAAHIPYAVHYPIPLHLQEVVCKAYPYKKGDFPVSEELCDNVLSLPFSAFFSQDEQDRVIEVVNG</sequence>
<dbReference type="InterPro" id="IPR015422">
    <property type="entry name" value="PyrdxlP-dep_Trfase_small"/>
</dbReference>
<evidence type="ECO:0000256" key="4">
    <source>
        <dbReference type="PIRSR" id="PIRSR000390-2"/>
    </source>
</evidence>
<dbReference type="AlphaFoldDB" id="A0A3D8I4P5"/>
<comment type="caution">
    <text evidence="6">The sequence shown here is derived from an EMBL/GenBank/DDBJ whole genome shotgun (WGS) entry which is preliminary data.</text>
</comment>
<dbReference type="Pfam" id="PF01041">
    <property type="entry name" value="DegT_DnrJ_EryC1"/>
    <property type="match status" value="1"/>
</dbReference>
<dbReference type="Gene3D" id="3.40.640.10">
    <property type="entry name" value="Type I PLP-dependent aspartate aminotransferase-like (Major domain)"/>
    <property type="match status" value="1"/>
</dbReference>
<reference evidence="6 7" key="1">
    <citation type="submission" date="2018-04" db="EMBL/GenBank/DDBJ databases">
        <title>Novel Campyloabacter and Helicobacter Species and Strains.</title>
        <authorList>
            <person name="Mannion A.J."/>
            <person name="Shen Z."/>
            <person name="Fox J.G."/>
        </authorList>
    </citation>
    <scope>NUCLEOTIDE SEQUENCE [LARGE SCALE GENOMIC DNA]</scope>
    <source>
        <strain evidence="6 7">MIT 98-6070</strain>
    </source>
</reference>
<keyword evidence="6" id="KW-0032">Aminotransferase</keyword>
<evidence type="ECO:0000256" key="5">
    <source>
        <dbReference type="RuleBase" id="RU004508"/>
    </source>
</evidence>
<dbReference type="PANTHER" id="PTHR30244:SF42">
    <property type="entry name" value="UDP-2-ACETAMIDO-2-DEOXY-3-OXO-D-GLUCURONATE AMINOTRANSFERASE"/>
    <property type="match status" value="1"/>
</dbReference>
<evidence type="ECO:0000313" key="7">
    <source>
        <dbReference type="Proteomes" id="UP000256599"/>
    </source>
</evidence>
<dbReference type="PANTHER" id="PTHR30244">
    <property type="entry name" value="TRANSAMINASE"/>
    <property type="match status" value="1"/>
</dbReference>
<keyword evidence="6" id="KW-0808">Transferase</keyword>
<evidence type="ECO:0000256" key="1">
    <source>
        <dbReference type="ARBA" id="ARBA00022898"/>
    </source>
</evidence>